<dbReference type="InterPro" id="IPR052909">
    <property type="entry name" value="Transposase_6_like"/>
</dbReference>
<dbReference type="EMBL" id="CP054836">
    <property type="protein sequence ID" value="QKV18279.1"/>
    <property type="molecule type" value="Genomic_DNA"/>
</dbReference>
<feature type="domain" description="Insertion element IS402-like" evidence="2">
    <location>
        <begin position="5"/>
        <end position="75"/>
    </location>
</feature>
<gene>
    <name evidence="3" type="ORF">HTY61_07320</name>
</gene>
<reference evidence="3 4" key="1">
    <citation type="submission" date="2020-06" db="EMBL/GenBank/DDBJ databases">
        <title>Oricola thermophila sp. nov. isolated from a tidal sediments.</title>
        <authorList>
            <person name="Kwon K.K."/>
            <person name="Yang S.-H."/>
            <person name="Park M.-J."/>
        </authorList>
    </citation>
    <scope>NUCLEOTIDE SEQUENCE [LARGE SCALE GENOMIC DNA]</scope>
    <source>
        <strain evidence="3 4">MEBiC13590</strain>
    </source>
</reference>
<sequence length="129" mass="14432">MSTRMTDEDWDKALAVFRAALPRRGAKGRDDRLFLEAPHYFAVHNVTWRALPERFGKGNSIWKRFDRLSKAGVFDVFLDHLANLSSAAHLVQMFDSTVVRAHVSAAGAKGGRRTRHSAARAAGSRRKSI</sequence>
<dbReference type="InterPro" id="IPR025161">
    <property type="entry name" value="IS402-like_dom"/>
</dbReference>
<dbReference type="Proteomes" id="UP000509367">
    <property type="component" value="Chromosome"/>
</dbReference>
<evidence type="ECO:0000313" key="4">
    <source>
        <dbReference type="Proteomes" id="UP000509367"/>
    </source>
</evidence>
<keyword evidence="4" id="KW-1185">Reference proteome</keyword>
<dbReference type="AlphaFoldDB" id="A0A6N1VGJ8"/>
<accession>A0A6N1VGJ8</accession>
<organism evidence="3 4">
    <name type="scientific">Oricola thermophila</name>
    <dbReference type="NCBI Taxonomy" id="2742145"/>
    <lineage>
        <taxon>Bacteria</taxon>
        <taxon>Pseudomonadati</taxon>
        <taxon>Pseudomonadota</taxon>
        <taxon>Alphaproteobacteria</taxon>
        <taxon>Hyphomicrobiales</taxon>
        <taxon>Ahrensiaceae</taxon>
        <taxon>Oricola</taxon>
    </lineage>
</organism>
<name>A0A6N1VGJ8_9HYPH</name>
<proteinExistence type="predicted"/>
<feature type="region of interest" description="Disordered" evidence="1">
    <location>
        <begin position="105"/>
        <end position="129"/>
    </location>
</feature>
<dbReference type="KEGG" id="orm:HTY61_07320"/>
<evidence type="ECO:0000313" key="3">
    <source>
        <dbReference type="EMBL" id="QKV18279.1"/>
    </source>
</evidence>
<protein>
    <submittedName>
        <fullName evidence="3">Transposase</fullName>
    </submittedName>
</protein>
<dbReference type="Pfam" id="PF13340">
    <property type="entry name" value="DUF4096"/>
    <property type="match status" value="1"/>
</dbReference>
<dbReference type="PANTHER" id="PTHR46637:SF1">
    <property type="entry name" value="BLL5188 PROTEIN"/>
    <property type="match status" value="1"/>
</dbReference>
<feature type="compositionally biased region" description="Basic residues" evidence="1">
    <location>
        <begin position="110"/>
        <end position="129"/>
    </location>
</feature>
<dbReference type="PANTHER" id="PTHR46637">
    <property type="entry name" value="TIS1421-TRANSPOSASE PROTEIN A"/>
    <property type="match status" value="1"/>
</dbReference>
<evidence type="ECO:0000259" key="2">
    <source>
        <dbReference type="Pfam" id="PF13340"/>
    </source>
</evidence>
<dbReference type="RefSeq" id="WP_175276173.1">
    <property type="nucleotide sequence ID" value="NZ_CP054836.1"/>
</dbReference>
<evidence type="ECO:0000256" key="1">
    <source>
        <dbReference type="SAM" id="MobiDB-lite"/>
    </source>
</evidence>